<dbReference type="PRINTS" id="PR01182">
    <property type="entry name" value="ORNDCRBXLASE"/>
</dbReference>
<dbReference type="InterPro" id="IPR029066">
    <property type="entry name" value="PLP-binding_barrel"/>
</dbReference>
<dbReference type="PANTHER" id="PTHR11482:SF6">
    <property type="entry name" value="ORNITHINE DECARBOXYLASE 1-RELATED"/>
    <property type="match status" value="1"/>
</dbReference>
<dbReference type="Gene3D" id="3.20.20.10">
    <property type="entry name" value="Alanine racemase"/>
    <property type="match status" value="1"/>
</dbReference>
<dbReference type="Pfam" id="PF02784">
    <property type="entry name" value="Orn_Arg_deC_N"/>
    <property type="match status" value="1"/>
</dbReference>
<evidence type="ECO:0000256" key="4">
    <source>
        <dbReference type="ARBA" id="ARBA00023239"/>
    </source>
</evidence>
<evidence type="ECO:0000313" key="9">
    <source>
        <dbReference type="EMBL" id="QHU30912.1"/>
    </source>
</evidence>
<evidence type="ECO:0000259" key="8">
    <source>
        <dbReference type="Pfam" id="PF02784"/>
    </source>
</evidence>
<comment type="similarity">
    <text evidence="2">Belongs to the Orn/Lys/Arg decarboxylase class-II family.</text>
</comment>
<dbReference type="CDD" id="cd00622">
    <property type="entry name" value="PLPDE_III_ODC"/>
    <property type="match status" value="1"/>
</dbReference>
<dbReference type="Gene3D" id="2.40.37.10">
    <property type="entry name" value="Lyase, Ornithine Decarboxylase, Chain A, domain 1"/>
    <property type="match status" value="1"/>
</dbReference>
<proteinExistence type="inferred from homology"/>
<evidence type="ECO:0000256" key="7">
    <source>
        <dbReference type="ARBA" id="ARBA00049127"/>
    </source>
</evidence>
<dbReference type="GO" id="GO:0005737">
    <property type="term" value="C:cytoplasm"/>
    <property type="evidence" value="ECO:0007669"/>
    <property type="project" value="TreeGrafter"/>
</dbReference>
<dbReference type="GO" id="GO:0033387">
    <property type="term" value="P:putrescine biosynthetic process from arginine, via ornithine"/>
    <property type="evidence" value="ECO:0007669"/>
    <property type="project" value="TreeGrafter"/>
</dbReference>
<dbReference type="SUPFAM" id="SSF51419">
    <property type="entry name" value="PLP-binding barrel"/>
    <property type="match status" value="1"/>
</dbReference>
<dbReference type="InterPro" id="IPR000183">
    <property type="entry name" value="Orn/DAP/Arg_de-COase"/>
</dbReference>
<dbReference type="GO" id="GO:0004586">
    <property type="term" value="F:ornithine decarboxylase activity"/>
    <property type="evidence" value="ECO:0007669"/>
    <property type="project" value="UniProtKB-EC"/>
</dbReference>
<evidence type="ECO:0000256" key="2">
    <source>
        <dbReference type="ARBA" id="ARBA00008872"/>
    </source>
</evidence>
<dbReference type="InterPro" id="IPR022644">
    <property type="entry name" value="De-COase2_N"/>
</dbReference>
<dbReference type="InterPro" id="IPR009006">
    <property type="entry name" value="Ala_racemase/Decarboxylase_C"/>
</dbReference>
<dbReference type="PRINTS" id="PR01179">
    <property type="entry name" value="ODADCRBXLASE"/>
</dbReference>
<reference evidence="9" key="1">
    <citation type="journal article" date="2020" name="Nature">
        <title>Giant virus diversity and host interactions through global metagenomics.</title>
        <authorList>
            <person name="Schulz F."/>
            <person name="Roux S."/>
            <person name="Paez-Espino D."/>
            <person name="Jungbluth S."/>
            <person name="Walsh D.A."/>
            <person name="Denef V.J."/>
            <person name="McMahon K.D."/>
            <person name="Konstantinidis K.T."/>
            <person name="Eloe-Fadrosh E.A."/>
            <person name="Kyrpides N.C."/>
            <person name="Woyke T."/>
        </authorList>
    </citation>
    <scope>NUCLEOTIDE SEQUENCE</scope>
    <source>
        <strain evidence="9">GVMAG-M-3300027892-73</strain>
    </source>
</reference>
<evidence type="ECO:0000256" key="5">
    <source>
        <dbReference type="ARBA" id="ARBA00034115"/>
    </source>
</evidence>
<keyword evidence="3" id="KW-0663">Pyridoxal phosphate</keyword>
<accession>A0A6C0LNQ9</accession>
<dbReference type="InterPro" id="IPR022653">
    <property type="entry name" value="De-COase2_pyr-phos_BS"/>
</dbReference>
<keyword evidence="4" id="KW-0456">Lyase</keyword>
<protein>
    <recommendedName>
        <fullName evidence="6">ornithine decarboxylase</fullName>
        <ecNumber evidence="6">4.1.1.17</ecNumber>
    </recommendedName>
</protein>
<dbReference type="PANTHER" id="PTHR11482">
    <property type="entry name" value="ARGININE/DIAMINOPIMELATE/ORNITHINE DECARBOXYLASE"/>
    <property type="match status" value="1"/>
</dbReference>
<sequence length="425" mass="48968">MFRQFYIKNILCININMELENNILEKYNIKLYNETYSTCDIINDFLNNNQNEQPFYIIDIGEIIKAYKKWTAHFPNIKPYYAVKCNPNPVILHVLSSLGTYFDCASENEIKTIVELTNDPDTIIFANPCKMSSQIKYARANDVDLMTFDCEEELYKIKLYHPYANLVLRLAVDDSHSVCKFNSKFGCKLENIEILINLIKLLKLKLVGFSFHVGSDCKSVESYYSAIQTCREAYDLAAKHDIKINIIDIGGGFPGIYVEGGINIEQISEKINQAQRDFFGEEVDNNTVRFIAEPGRYFVQKSHTLVLNVIGKKRETIYNDVTEENEEIIIYYLNDGVYGSFNCIYFDNKKPIILPFNERNEKTLYKSKIFGPTCDSIDLISKEIMLPELAIGEWVYVDNFGAYTTAASSSFNGFITTDYKYILKN</sequence>
<dbReference type="SUPFAM" id="SSF50621">
    <property type="entry name" value="Alanine racemase C-terminal domain-like"/>
    <property type="match status" value="1"/>
</dbReference>
<dbReference type="EMBL" id="MN740521">
    <property type="protein sequence ID" value="QHU30912.1"/>
    <property type="molecule type" value="Genomic_DNA"/>
</dbReference>
<comment type="catalytic activity">
    <reaction evidence="7">
        <text>L-ornithine + H(+) = putrescine + CO2</text>
        <dbReference type="Rhea" id="RHEA:22964"/>
        <dbReference type="ChEBI" id="CHEBI:15378"/>
        <dbReference type="ChEBI" id="CHEBI:16526"/>
        <dbReference type="ChEBI" id="CHEBI:46911"/>
        <dbReference type="ChEBI" id="CHEBI:326268"/>
        <dbReference type="EC" id="4.1.1.17"/>
    </reaction>
</comment>
<name>A0A6C0LNQ9_9ZZZZ</name>
<comment type="cofactor">
    <cofactor evidence="1">
        <name>pyridoxal 5'-phosphate</name>
        <dbReference type="ChEBI" id="CHEBI:597326"/>
    </cofactor>
</comment>
<dbReference type="FunFam" id="3.20.20.10:FF:000005">
    <property type="entry name" value="Ornithine decarboxylase"/>
    <property type="match status" value="1"/>
</dbReference>
<feature type="domain" description="Orn/DAP/Arg decarboxylase 2 N-terminal" evidence="8">
    <location>
        <begin position="61"/>
        <end position="299"/>
    </location>
</feature>
<comment type="pathway">
    <text evidence="5">Amine and polyamine biosynthesis; putrescine biosynthesis via L-ornithine pathway; putrescine from L-ornithine: step 1/1.</text>
</comment>
<evidence type="ECO:0000256" key="6">
    <source>
        <dbReference type="ARBA" id="ARBA00034138"/>
    </source>
</evidence>
<dbReference type="PROSITE" id="PS00878">
    <property type="entry name" value="ODR_DC_2_1"/>
    <property type="match status" value="1"/>
</dbReference>
<evidence type="ECO:0000256" key="3">
    <source>
        <dbReference type="ARBA" id="ARBA00022898"/>
    </source>
</evidence>
<dbReference type="EC" id="4.1.1.17" evidence="6"/>
<evidence type="ECO:0000256" key="1">
    <source>
        <dbReference type="ARBA" id="ARBA00001933"/>
    </source>
</evidence>
<dbReference type="AlphaFoldDB" id="A0A6C0LNQ9"/>
<organism evidence="9">
    <name type="scientific">viral metagenome</name>
    <dbReference type="NCBI Taxonomy" id="1070528"/>
    <lineage>
        <taxon>unclassified sequences</taxon>
        <taxon>metagenomes</taxon>
        <taxon>organismal metagenomes</taxon>
    </lineage>
</organism>
<dbReference type="InterPro" id="IPR002433">
    <property type="entry name" value="Orn_de-COase"/>
</dbReference>